<evidence type="ECO:0000256" key="3">
    <source>
        <dbReference type="ARBA" id="ARBA00022795"/>
    </source>
</evidence>
<keyword evidence="6" id="KW-0966">Cell projection</keyword>
<name>A0ABW0JX15_9GAMM</name>
<evidence type="ECO:0000256" key="1">
    <source>
        <dbReference type="ARBA" id="ARBA00004514"/>
    </source>
</evidence>
<keyword evidence="6" id="KW-0282">Flagellum</keyword>
<organism evidence="6 7">
    <name type="scientific">Rhodanobacter ginsenosidimutans</name>
    <dbReference type="NCBI Taxonomy" id="490571"/>
    <lineage>
        <taxon>Bacteria</taxon>
        <taxon>Pseudomonadati</taxon>
        <taxon>Pseudomonadota</taxon>
        <taxon>Gammaproteobacteria</taxon>
        <taxon>Lysobacterales</taxon>
        <taxon>Rhodanobacteraceae</taxon>
        <taxon>Rhodanobacter</taxon>
    </lineage>
</organism>
<dbReference type="Proteomes" id="UP001596018">
    <property type="component" value="Unassembled WGS sequence"/>
</dbReference>
<dbReference type="InterPro" id="IPR008622">
    <property type="entry name" value="FliT"/>
</dbReference>
<evidence type="ECO:0000256" key="2">
    <source>
        <dbReference type="ARBA" id="ARBA00022490"/>
    </source>
</evidence>
<keyword evidence="4" id="KW-0143">Chaperone</keyword>
<keyword evidence="3" id="KW-1005">Bacterial flagellum biogenesis</keyword>
<evidence type="ECO:0000313" key="7">
    <source>
        <dbReference type="Proteomes" id="UP001596018"/>
    </source>
</evidence>
<comment type="caution">
    <text evidence="6">The sequence shown here is derived from an EMBL/GenBank/DDBJ whole genome shotgun (WGS) entry which is preliminary data.</text>
</comment>
<evidence type="ECO:0000313" key="6">
    <source>
        <dbReference type="EMBL" id="MFC5440732.1"/>
    </source>
</evidence>
<accession>A0ABW0JX15</accession>
<dbReference type="Gene3D" id="1.20.58.380">
    <property type="entry name" value="Flagellar protein flit"/>
    <property type="match status" value="1"/>
</dbReference>
<keyword evidence="2" id="KW-0963">Cytoplasm</keyword>
<keyword evidence="6" id="KW-0969">Cilium</keyword>
<gene>
    <name evidence="6" type="ORF">ACFPK0_11960</name>
</gene>
<evidence type="ECO:0000256" key="4">
    <source>
        <dbReference type="ARBA" id="ARBA00023186"/>
    </source>
</evidence>
<sequence>MSTPAVTNEIGIIEQALQLSRDMLSAAQAQEWEQLASLEAQREPLLRREHSADVVEQLGEILACDRELRTLVRQARDEAAAQWQRQSGQARAIRAYAQA</sequence>
<protein>
    <recommendedName>
        <fullName evidence="5">Flagellar protein FliT</fullName>
    </recommendedName>
</protein>
<evidence type="ECO:0000256" key="5">
    <source>
        <dbReference type="ARBA" id="ARBA00093797"/>
    </source>
</evidence>
<keyword evidence="7" id="KW-1185">Reference proteome</keyword>
<dbReference type="Pfam" id="PF05400">
    <property type="entry name" value="FliT"/>
    <property type="match status" value="1"/>
</dbReference>
<dbReference type="RefSeq" id="WP_377341007.1">
    <property type="nucleotide sequence ID" value="NZ_JALBWS010000013.1"/>
</dbReference>
<dbReference type="EMBL" id="JBHSMM010000002">
    <property type="protein sequence ID" value="MFC5440732.1"/>
    <property type="molecule type" value="Genomic_DNA"/>
</dbReference>
<proteinExistence type="predicted"/>
<reference evidence="7" key="1">
    <citation type="journal article" date="2019" name="Int. J. Syst. Evol. Microbiol.">
        <title>The Global Catalogue of Microorganisms (GCM) 10K type strain sequencing project: providing services to taxonomists for standard genome sequencing and annotation.</title>
        <authorList>
            <consortium name="The Broad Institute Genomics Platform"/>
            <consortium name="The Broad Institute Genome Sequencing Center for Infectious Disease"/>
            <person name="Wu L."/>
            <person name="Ma J."/>
        </authorList>
    </citation>
    <scope>NUCLEOTIDE SEQUENCE [LARGE SCALE GENOMIC DNA]</scope>
    <source>
        <strain evidence="7">KACC 12822</strain>
    </source>
</reference>
<comment type="subcellular location">
    <subcellularLocation>
        <location evidence="1">Cytoplasm</location>
        <location evidence="1">Cytosol</location>
    </subcellularLocation>
</comment>